<name>A0A1A9Z7V1_GLOPL</name>
<dbReference type="AlphaFoldDB" id="A0A1A9Z7V1"/>
<protein>
    <submittedName>
        <fullName evidence="2">Uncharacterized protein</fullName>
    </submittedName>
</protein>
<dbReference type="Proteomes" id="UP000092445">
    <property type="component" value="Unassembled WGS sequence"/>
</dbReference>
<sequence>MTNTFAARRGIAPSQSSEELTTPASMSLQMSAAPVENKSQCVLTPAESGGMSMHIALPYGVVFCIHERNFEILAHILGPSDLQSALLRLLITPVNLPPQISGSPPYNRSQWLTLERVTQLIRRAMAAKVIQPNYNKI</sequence>
<accession>A0A1A9Z7V1</accession>
<evidence type="ECO:0000256" key="1">
    <source>
        <dbReference type="SAM" id="MobiDB-lite"/>
    </source>
</evidence>
<proteinExistence type="predicted"/>
<keyword evidence="3" id="KW-1185">Reference proteome</keyword>
<evidence type="ECO:0000313" key="2">
    <source>
        <dbReference type="EnsemblMetazoa" id="GPAI006462-PA"/>
    </source>
</evidence>
<feature type="region of interest" description="Disordered" evidence="1">
    <location>
        <begin position="1"/>
        <end position="23"/>
    </location>
</feature>
<dbReference type="VEuPathDB" id="VectorBase:GPAI006462"/>
<feature type="compositionally biased region" description="Polar residues" evidence="1">
    <location>
        <begin position="13"/>
        <end position="23"/>
    </location>
</feature>
<organism evidence="2 3">
    <name type="scientific">Glossina pallidipes</name>
    <name type="common">Tsetse fly</name>
    <dbReference type="NCBI Taxonomy" id="7398"/>
    <lineage>
        <taxon>Eukaryota</taxon>
        <taxon>Metazoa</taxon>
        <taxon>Ecdysozoa</taxon>
        <taxon>Arthropoda</taxon>
        <taxon>Hexapoda</taxon>
        <taxon>Insecta</taxon>
        <taxon>Pterygota</taxon>
        <taxon>Neoptera</taxon>
        <taxon>Endopterygota</taxon>
        <taxon>Diptera</taxon>
        <taxon>Brachycera</taxon>
        <taxon>Muscomorpha</taxon>
        <taxon>Hippoboscoidea</taxon>
        <taxon>Glossinidae</taxon>
        <taxon>Glossina</taxon>
    </lineage>
</organism>
<reference evidence="3" key="1">
    <citation type="submission" date="2014-03" db="EMBL/GenBank/DDBJ databases">
        <authorList>
            <person name="Aksoy S."/>
            <person name="Warren W."/>
            <person name="Wilson R.K."/>
        </authorList>
    </citation>
    <scope>NUCLEOTIDE SEQUENCE [LARGE SCALE GENOMIC DNA]</scope>
    <source>
        <strain evidence="3">IAEA</strain>
    </source>
</reference>
<dbReference type="EnsemblMetazoa" id="GPAI006462-RA">
    <property type="protein sequence ID" value="GPAI006462-PA"/>
    <property type="gene ID" value="GPAI006462"/>
</dbReference>
<evidence type="ECO:0000313" key="3">
    <source>
        <dbReference type="Proteomes" id="UP000092445"/>
    </source>
</evidence>
<reference evidence="2" key="2">
    <citation type="submission" date="2020-05" db="UniProtKB">
        <authorList>
            <consortium name="EnsemblMetazoa"/>
        </authorList>
    </citation>
    <scope>IDENTIFICATION</scope>
    <source>
        <strain evidence="2">IAEA</strain>
    </source>
</reference>